<evidence type="ECO:0000256" key="7">
    <source>
        <dbReference type="SAM" id="MobiDB-lite"/>
    </source>
</evidence>
<dbReference type="Proteomes" id="UP000441399">
    <property type="component" value="Unassembled WGS sequence"/>
</dbReference>
<protein>
    <recommendedName>
        <fullName evidence="6">Protein HflK</fullName>
    </recommendedName>
</protein>
<feature type="domain" description="Band 7" evidence="8">
    <location>
        <begin position="77"/>
        <end position="237"/>
    </location>
</feature>
<keyword evidence="4 6" id="KW-1133">Transmembrane helix</keyword>
<dbReference type="PANTHER" id="PTHR43327">
    <property type="entry name" value="STOMATIN-LIKE PROTEIN 2, MITOCHONDRIAL"/>
    <property type="match status" value="1"/>
</dbReference>
<dbReference type="GO" id="GO:0006508">
    <property type="term" value="P:proteolysis"/>
    <property type="evidence" value="ECO:0007669"/>
    <property type="project" value="UniProtKB-KW"/>
</dbReference>
<evidence type="ECO:0000256" key="4">
    <source>
        <dbReference type="ARBA" id="ARBA00022989"/>
    </source>
</evidence>
<evidence type="ECO:0000259" key="8">
    <source>
        <dbReference type="SMART" id="SM00244"/>
    </source>
</evidence>
<keyword evidence="3 6" id="KW-0812">Transmembrane</keyword>
<dbReference type="Gene3D" id="3.30.479.30">
    <property type="entry name" value="Band 7 domain"/>
    <property type="match status" value="1"/>
</dbReference>
<dbReference type="InterPro" id="IPR001107">
    <property type="entry name" value="Band_7"/>
</dbReference>
<gene>
    <name evidence="9" type="primary">hflK</name>
    <name evidence="9" type="ORF">OPDIPICF_01992</name>
</gene>
<keyword evidence="9" id="KW-0378">Hydrolase</keyword>
<dbReference type="InterPro" id="IPR001972">
    <property type="entry name" value="Stomatin_HflK_fam"/>
</dbReference>
<evidence type="ECO:0000313" key="10">
    <source>
        <dbReference type="Proteomes" id="UP000441399"/>
    </source>
</evidence>
<accession>A0A5S9QGR3</accession>
<reference evidence="9 10" key="1">
    <citation type="submission" date="2019-11" db="EMBL/GenBank/DDBJ databases">
        <authorList>
            <person name="Holert J."/>
        </authorList>
    </citation>
    <scope>NUCLEOTIDE SEQUENCE [LARGE SCALE GENOMIC DNA]</scope>
    <source>
        <strain evidence="9">SB11_3</strain>
    </source>
</reference>
<dbReference type="SUPFAM" id="SSF117892">
    <property type="entry name" value="Band 7/SPFH domain"/>
    <property type="match status" value="1"/>
</dbReference>
<keyword evidence="5 6" id="KW-0472">Membrane</keyword>
<keyword evidence="9" id="KW-0645">Protease</keyword>
<proteinExistence type="inferred from homology"/>
<dbReference type="NCBIfam" id="TIGR01933">
    <property type="entry name" value="hflK"/>
    <property type="match status" value="1"/>
</dbReference>
<evidence type="ECO:0000256" key="5">
    <source>
        <dbReference type="ARBA" id="ARBA00023136"/>
    </source>
</evidence>
<evidence type="ECO:0000256" key="6">
    <source>
        <dbReference type="RuleBase" id="RU364113"/>
    </source>
</evidence>
<feature type="compositionally biased region" description="Basic and acidic residues" evidence="7">
    <location>
        <begin position="27"/>
        <end position="37"/>
    </location>
</feature>
<comment type="subunit">
    <text evidence="6">HflC and HflK may interact to form a multimeric complex.</text>
</comment>
<dbReference type="GO" id="GO:0008233">
    <property type="term" value="F:peptidase activity"/>
    <property type="evidence" value="ECO:0007669"/>
    <property type="project" value="UniProtKB-KW"/>
</dbReference>
<feature type="compositionally biased region" description="Gly residues" evidence="7">
    <location>
        <begin position="38"/>
        <end position="51"/>
    </location>
</feature>
<evidence type="ECO:0000256" key="2">
    <source>
        <dbReference type="ARBA" id="ARBA00006971"/>
    </source>
</evidence>
<dbReference type="AlphaFoldDB" id="A0A5S9QGR3"/>
<keyword evidence="10" id="KW-1185">Reference proteome</keyword>
<comment type="similarity">
    <text evidence="2 6">Belongs to the band 7/mec-2 family. HflK subfamily.</text>
</comment>
<feature type="region of interest" description="Disordered" evidence="7">
    <location>
        <begin position="1"/>
        <end position="51"/>
    </location>
</feature>
<dbReference type="InterPro" id="IPR020980">
    <property type="entry name" value="Membrane_HflK_N"/>
</dbReference>
<dbReference type="Pfam" id="PF01145">
    <property type="entry name" value="Band_7"/>
    <property type="match status" value="1"/>
</dbReference>
<dbReference type="PANTHER" id="PTHR43327:SF2">
    <property type="entry name" value="MODULATOR OF FTSH PROTEASE HFLK"/>
    <property type="match status" value="1"/>
</dbReference>
<feature type="compositionally biased region" description="Low complexity" evidence="7">
    <location>
        <begin position="363"/>
        <end position="376"/>
    </location>
</feature>
<dbReference type="SMART" id="SM00244">
    <property type="entry name" value="PHB"/>
    <property type="match status" value="1"/>
</dbReference>
<dbReference type="OrthoDB" id="9779595at2"/>
<dbReference type="CDD" id="cd03404">
    <property type="entry name" value="SPFH_HflK"/>
    <property type="match status" value="1"/>
</dbReference>
<feature type="transmembrane region" description="Helical" evidence="6">
    <location>
        <begin position="58"/>
        <end position="80"/>
    </location>
</feature>
<dbReference type="GO" id="GO:0016020">
    <property type="term" value="C:membrane"/>
    <property type="evidence" value="ECO:0007669"/>
    <property type="project" value="UniProtKB-SubCell"/>
</dbReference>
<dbReference type="InterPro" id="IPR010201">
    <property type="entry name" value="HflK"/>
</dbReference>
<dbReference type="EMBL" id="CACSIO010000023">
    <property type="protein sequence ID" value="CAA0116972.1"/>
    <property type="molecule type" value="Genomic_DNA"/>
</dbReference>
<organism evidence="9 10">
    <name type="scientific">BD1-7 clade bacterium</name>
    <dbReference type="NCBI Taxonomy" id="2029982"/>
    <lineage>
        <taxon>Bacteria</taxon>
        <taxon>Pseudomonadati</taxon>
        <taxon>Pseudomonadota</taxon>
        <taxon>Gammaproteobacteria</taxon>
        <taxon>Cellvibrionales</taxon>
        <taxon>Spongiibacteraceae</taxon>
        <taxon>BD1-7 clade</taxon>
    </lineage>
</organism>
<evidence type="ECO:0000313" key="9">
    <source>
        <dbReference type="EMBL" id="CAA0116972.1"/>
    </source>
</evidence>
<comment type="function">
    <text evidence="6">HflC and HflK could encode or regulate a protease.</text>
</comment>
<evidence type="ECO:0000256" key="1">
    <source>
        <dbReference type="ARBA" id="ARBA00004167"/>
    </source>
</evidence>
<feature type="region of interest" description="Disordered" evidence="7">
    <location>
        <begin position="360"/>
        <end position="383"/>
    </location>
</feature>
<dbReference type="Pfam" id="PF12221">
    <property type="entry name" value="HflK_N"/>
    <property type="match status" value="1"/>
</dbReference>
<sequence length="383" mass="41980">MAWNEPGGNKNNDPWGGGDQGPPDLDEAFRKFKDKFGGGKGSDGKGSGGKSGGDVPEIGLGLVGVIFVVLILIWAAFGVYQVDQQENAVVLRFGKYHDIMTPGLHWNPPLVDTVQKVNMTRVRASSHDGMMLTEDDNIVEIDMSVQWTVKDPRDFWLNVRSPEVSLDHAAESALRHAVGGSELHQVLTEGRDAIAQEVQERLQTYLDDYGTGILVGKVNIDDAQPPEQVQAAFDDVIRAKEDESRLKNQAETYRNGIIPEARGLAIRALEEAAGYEVQVVAESTGEAQRFTALLGEYEKAPGVTRERLYLDTMQRVMTNSSKVMVDTDAGSLMYLPLDKLTDGGRNINIDENIQSTFKEIKSRNGAGSASRSSGRTSTRREGR</sequence>
<comment type="subcellular location">
    <subcellularLocation>
        <location evidence="1">Membrane</location>
        <topology evidence="1">Single-pass membrane protein</topology>
    </subcellularLocation>
</comment>
<dbReference type="PRINTS" id="PR00721">
    <property type="entry name" value="STOMATIN"/>
</dbReference>
<evidence type="ECO:0000256" key="3">
    <source>
        <dbReference type="ARBA" id="ARBA00022692"/>
    </source>
</evidence>
<dbReference type="InterPro" id="IPR050710">
    <property type="entry name" value="Band7/mec-2_domain"/>
</dbReference>
<dbReference type="InterPro" id="IPR036013">
    <property type="entry name" value="Band_7/SPFH_dom_sf"/>
</dbReference>
<name>A0A5S9QGR3_9GAMM</name>